<feature type="compositionally biased region" description="Polar residues" evidence="11">
    <location>
        <begin position="358"/>
        <end position="372"/>
    </location>
</feature>
<evidence type="ECO:0000256" key="9">
    <source>
        <dbReference type="RuleBase" id="RU000304"/>
    </source>
</evidence>
<dbReference type="AlphaFoldDB" id="A0A9W9F9K9"/>
<dbReference type="Pfam" id="PF00069">
    <property type="entry name" value="Pkinase"/>
    <property type="match status" value="1"/>
</dbReference>
<keyword evidence="4 8" id="KW-0547">Nucleotide-binding</keyword>
<evidence type="ECO:0000256" key="11">
    <source>
        <dbReference type="SAM" id="MobiDB-lite"/>
    </source>
</evidence>
<evidence type="ECO:0000256" key="3">
    <source>
        <dbReference type="ARBA" id="ARBA00022679"/>
    </source>
</evidence>
<feature type="binding site" evidence="8">
    <location>
        <position position="64"/>
    </location>
    <ligand>
        <name>ATP</name>
        <dbReference type="ChEBI" id="CHEBI:30616"/>
    </ligand>
</feature>
<dbReference type="PROSITE" id="PS00107">
    <property type="entry name" value="PROTEIN_KINASE_ATP"/>
    <property type="match status" value="1"/>
</dbReference>
<dbReference type="PROSITE" id="PS50011">
    <property type="entry name" value="PROTEIN_KINASE_DOM"/>
    <property type="match status" value="1"/>
</dbReference>
<comment type="catalytic activity">
    <reaction evidence="10">
        <text>L-threonyl-[protein] + ATP = O-phospho-L-threonyl-[protein] + ADP + H(+)</text>
        <dbReference type="Rhea" id="RHEA:46608"/>
        <dbReference type="Rhea" id="RHEA-COMP:11060"/>
        <dbReference type="Rhea" id="RHEA-COMP:11605"/>
        <dbReference type="ChEBI" id="CHEBI:15378"/>
        <dbReference type="ChEBI" id="CHEBI:30013"/>
        <dbReference type="ChEBI" id="CHEBI:30616"/>
        <dbReference type="ChEBI" id="CHEBI:61977"/>
        <dbReference type="ChEBI" id="CHEBI:456216"/>
        <dbReference type="EC" id="2.7.11.24"/>
    </reaction>
</comment>
<dbReference type="OrthoDB" id="192887at2759"/>
<dbReference type="InterPro" id="IPR000719">
    <property type="entry name" value="Prot_kinase_dom"/>
</dbReference>
<keyword evidence="3 10" id="KW-0808">Transferase</keyword>
<gene>
    <name evidence="13" type="ORF">NUU61_005411</name>
</gene>
<evidence type="ECO:0000256" key="4">
    <source>
        <dbReference type="ARBA" id="ARBA00022741"/>
    </source>
</evidence>
<keyword evidence="14" id="KW-1185">Reference proteome</keyword>
<comment type="similarity">
    <text evidence="7 10">Belongs to the protein kinase superfamily. Ser/Thr protein kinase family. MAP kinase subfamily.</text>
</comment>
<evidence type="ECO:0000256" key="10">
    <source>
        <dbReference type="RuleBase" id="RU361165"/>
    </source>
</evidence>
<keyword evidence="5 10" id="KW-0418">Kinase</keyword>
<dbReference type="SMART" id="SM00220">
    <property type="entry name" value="S_TKc"/>
    <property type="match status" value="1"/>
</dbReference>
<dbReference type="GO" id="GO:0004707">
    <property type="term" value="F:MAP kinase activity"/>
    <property type="evidence" value="ECO:0007669"/>
    <property type="project" value="UniProtKB-EC"/>
</dbReference>
<dbReference type="EC" id="2.7.11.24" evidence="10"/>
<dbReference type="GeneID" id="81395161"/>
<keyword evidence="2 9" id="KW-0723">Serine/threonine-protein kinase</keyword>
<sequence>MPGALRTAPSPGQDMARFSQKNVLGSSFETTERYSQLQPIGVGVSGLVCSARDQISNQTVAVKKLAEPFKTAIVANHMFREIKLLKQLCHENIINLNDLFISPSEDIYLVTDLMATDLHTLLKSKKIEDQFAQFFMYQIMRGLKYVHSAGVVHRDLKPSNILIKENCDLKICDFGLARVQEAQMTGYVATRYYRAPEIMLTWRKYNEKVDIWSAACIFAEMMLGKPLFPGKNHIDQFCVITQQLGSPPPEIVAKSSPNTLNFVKSLPERHRKPMSKLVPDANPKAAALLDLMLQYEPQNRISAAEALTSPYLALYHDESDEPVAPEPFDWAFAEAELPTDVWKTVMYAEVLGYHEKSSQGGSVQLKSPSSKMDVSMDLG</sequence>
<dbReference type="FunFam" id="1.10.510.10:FF:000049">
    <property type="entry name" value="Mitogen-activated protein kinase"/>
    <property type="match status" value="1"/>
</dbReference>
<dbReference type="InterPro" id="IPR003527">
    <property type="entry name" value="MAP_kinase_CS"/>
</dbReference>
<dbReference type="PROSITE" id="PS01351">
    <property type="entry name" value="MAPK"/>
    <property type="match status" value="1"/>
</dbReference>
<comment type="cofactor">
    <cofactor evidence="1 10">
        <name>Mg(2+)</name>
        <dbReference type="ChEBI" id="CHEBI:18420"/>
    </cofactor>
</comment>
<dbReference type="Gene3D" id="3.30.200.20">
    <property type="entry name" value="Phosphorylase Kinase, domain 1"/>
    <property type="match status" value="1"/>
</dbReference>
<evidence type="ECO:0000256" key="7">
    <source>
        <dbReference type="ARBA" id="ARBA00061056"/>
    </source>
</evidence>
<comment type="activity regulation">
    <text evidence="10">Activated by threonine and tyrosine phosphorylation.</text>
</comment>
<dbReference type="SUPFAM" id="SSF56112">
    <property type="entry name" value="Protein kinase-like (PK-like)"/>
    <property type="match status" value="1"/>
</dbReference>
<dbReference type="InterPro" id="IPR017441">
    <property type="entry name" value="Protein_kinase_ATP_BS"/>
</dbReference>
<keyword evidence="6 8" id="KW-0067">ATP-binding</keyword>
<dbReference type="EMBL" id="JAPMSZ010000007">
    <property type="protein sequence ID" value="KAJ5096055.1"/>
    <property type="molecule type" value="Genomic_DNA"/>
</dbReference>
<feature type="region of interest" description="Disordered" evidence="11">
    <location>
        <begin position="358"/>
        <end position="379"/>
    </location>
</feature>
<name>A0A9W9F9K9_9EURO</name>
<evidence type="ECO:0000256" key="1">
    <source>
        <dbReference type="ARBA" id="ARBA00001946"/>
    </source>
</evidence>
<dbReference type="InterPro" id="IPR008271">
    <property type="entry name" value="Ser/Thr_kinase_AS"/>
</dbReference>
<keyword evidence="10" id="KW-0460">Magnesium</keyword>
<dbReference type="Proteomes" id="UP001141434">
    <property type="component" value="Unassembled WGS sequence"/>
</dbReference>
<evidence type="ECO:0000256" key="8">
    <source>
        <dbReference type="PROSITE-ProRule" id="PRU10141"/>
    </source>
</evidence>
<evidence type="ECO:0000259" key="12">
    <source>
        <dbReference type="PROSITE" id="PS50011"/>
    </source>
</evidence>
<feature type="domain" description="Protein kinase" evidence="12">
    <location>
        <begin position="34"/>
        <end position="312"/>
    </location>
</feature>
<evidence type="ECO:0000256" key="5">
    <source>
        <dbReference type="ARBA" id="ARBA00022777"/>
    </source>
</evidence>
<reference evidence="13" key="1">
    <citation type="submission" date="2022-11" db="EMBL/GenBank/DDBJ databases">
        <authorList>
            <person name="Petersen C."/>
        </authorList>
    </citation>
    <scope>NUCLEOTIDE SEQUENCE</scope>
    <source>
        <strain evidence="13">IBT 34128</strain>
    </source>
</reference>
<dbReference type="InterPro" id="IPR011009">
    <property type="entry name" value="Kinase-like_dom_sf"/>
</dbReference>
<dbReference type="Gene3D" id="1.10.510.10">
    <property type="entry name" value="Transferase(Phosphotransferase) domain 1"/>
    <property type="match status" value="1"/>
</dbReference>
<evidence type="ECO:0000313" key="13">
    <source>
        <dbReference type="EMBL" id="KAJ5096055.1"/>
    </source>
</evidence>
<accession>A0A9W9F9K9</accession>
<dbReference type="FunFam" id="3.30.200.20:FF:000046">
    <property type="entry name" value="Mitogen-activated protein kinase"/>
    <property type="match status" value="1"/>
</dbReference>
<reference evidence="13" key="2">
    <citation type="journal article" date="2023" name="IMA Fungus">
        <title>Comparative genomic study of the Penicillium genus elucidates a diverse pangenome and 15 lateral gene transfer events.</title>
        <authorList>
            <person name="Petersen C."/>
            <person name="Sorensen T."/>
            <person name="Nielsen M.R."/>
            <person name="Sondergaard T.E."/>
            <person name="Sorensen J.L."/>
            <person name="Fitzpatrick D.A."/>
            <person name="Frisvad J.C."/>
            <person name="Nielsen K.L."/>
        </authorList>
    </citation>
    <scope>NUCLEOTIDE SEQUENCE</scope>
    <source>
        <strain evidence="13">IBT 34128</strain>
    </source>
</reference>
<dbReference type="InterPro" id="IPR050117">
    <property type="entry name" value="MAPK"/>
</dbReference>
<evidence type="ECO:0000256" key="2">
    <source>
        <dbReference type="ARBA" id="ARBA00022527"/>
    </source>
</evidence>
<comment type="caution">
    <text evidence="13">The sequence shown here is derived from an EMBL/GenBank/DDBJ whole genome shotgun (WGS) entry which is preliminary data.</text>
</comment>
<proteinExistence type="inferred from homology"/>
<evidence type="ECO:0000256" key="6">
    <source>
        <dbReference type="ARBA" id="ARBA00022840"/>
    </source>
</evidence>
<dbReference type="PANTHER" id="PTHR24055">
    <property type="entry name" value="MITOGEN-ACTIVATED PROTEIN KINASE"/>
    <property type="match status" value="1"/>
</dbReference>
<dbReference type="RefSeq" id="XP_056511606.1">
    <property type="nucleotide sequence ID" value="XM_056655993.1"/>
</dbReference>
<dbReference type="GO" id="GO:0005524">
    <property type="term" value="F:ATP binding"/>
    <property type="evidence" value="ECO:0007669"/>
    <property type="project" value="UniProtKB-UniRule"/>
</dbReference>
<dbReference type="PROSITE" id="PS00108">
    <property type="entry name" value="PROTEIN_KINASE_ST"/>
    <property type="match status" value="1"/>
</dbReference>
<protein>
    <recommendedName>
        <fullName evidence="10">Mitogen-activated protein kinase</fullName>
        <ecNumber evidence="10">2.7.11.24</ecNumber>
    </recommendedName>
</protein>
<organism evidence="13 14">
    <name type="scientific">Penicillium alfredii</name>
    <dbReference type="NCBI Taxonomy" id="1506179"/>
    <lineage>
        <taxon>Eukaryota</taxon>
        <taxon>Fungi</taxon>
        <taxon>Dikarya</taxon>
        <taxon>Ascomycota</taxon>
        <taxon>Pezizomycotina</taxon>
        <taxon>Eurotiomycetes</taxon>
        <taxon>Eurotiomycetidae</taxon>
        <taxon>Eurotiales</taxon>
        <taxon>Aspergillaceae</taxon>
        <taxon>Penicillium</taxon>
    </lineage>
</organism>
<evidence type="ECO:0000313" key="14">
    <source>
        <dbReference type="Proteomes" id="UP001141434"/>
    </source>
</evidence>